<comment type="caution">
    <text evidence="3">The sequence shown here is derived from an EMBL/GenBank/DDBJ whole genome shotgun (WGS) entry which is preliminary data.</text>
</comment>
<feature type="region of interest" description="Disordered" evidence="1">
    <location>
        <begin position="177"/>
        <end position="204"/>
    </location>
</feature>
<dbReference type="RefSeq" id="WP_386434835.1">
    <property type="nucleotide sequence ID" value="NZ_JBHSBB010000022.1"/>
</dbReference>
<feature type="signal peptide" evidence="2">
    <location>
        <begin position="1"/>
        <end position="34"/>
    </location>
</feature>
<evidence type="ECO:0000256" key="1">
    <source>
        <dbReference type="SAM" id="MobiDB-lite"/>
    </source>
</evidence>
<feature type="chain" id="PRO_5046910034" description="Lipoprotein with Yx(FWY)xxD motif" evidence="2">
    <location>
        <begin position="35"/>
        <end position="204"/>
    </location>
</feature>
<feature type="compositionally biased region" description="Low complexity" evidence="1">
    <location>
        <begin position="53"/>
        <end position="62"/>
    </location>
</feature>
<gene>
    <name evidence="3" type="ORF">ACFO3J_27740</name>
</gene>
<evidence type="ECO:0008006" key="5">
    <source>
        <dbReference type="Google" id="ProtNLM"/>
    </source>
</evidence>
<organism evidence="3 4">
    <name type="scientific">Streptomyces polygonati</name>
    <dbReference type="NCBI Taxonomy" id="1617087"/>
    <lineage>
        <taxon>Bacteria</taxon>
        <taxon>Bacillati</taxon>
        <taxon>Actinomycetota</taxon>
        <taxon>Actinomycetes</taxon>
        <taxon>Kitasatosporales</taxon>
        <taxon>Streptomycetaceae</taxon>
        <taxon>Streptomyces</taxon>
    </lineage>
</organism>
<feature type="region of interest" description="Disordered" evidence="1">
    <location>
        <begin position="30"/>
        <end position="62"/>
    </location>
</feature>
<accession>A0ABV8HYA8</accession>
<protein>
    <recommendedName>
        <fullName evidence="5">Lipoprotein with Yx(FWY)xxD motif</fullName>
    </recommendedName>
</protein>
<dbReference type="PANTHER" id="PTHR39335:SF1">
    <property type="entry name" value="BLL4220 PROTEIN"/>
    <property type="match status" value="1"/>
</dbReference>
<keyword evidence="2" id="KW-0732">Signal</keyword>
<sequence>MILSNRGRMATGAVFAASLALSLSACMSSSGSSASSSSSPSAPSSPSSPSPAAPAAGGSASGATGVHTVSDATLGTIVVNGKGFTLYRFDMDTNKPPASHCTGQCTALWPAAPASDAAMVQGVNQKLLGSITGTDGQKQLTLNGWPLYTYAQDSKAGDTNGQGVGGIWWAVTPAGAKASSSSAGSSSTTSSTTGSGSSGGSYGY</sequence>
<reference evidence="4" key="1">
    <citation type="journal article" date="2019" name="Int. J. Syst. Evol. Microbiol.">
        <title>The Global Catalogue of Microorganisms (GCM) 10K type strain sequencing project: providing services to taxonomists for standard genome sequencing and annotation.</title>
        <authorList>
            <consortium name="The Broad Institute Genomics Platform"/>
            <consortium name="The Broad Institute Genome Sequencing Center for Infectious Disease"/>
            <person name="Wu L."/>
            <person name="Ma J."/>
        </authorList>
    </citation>
    <scope>NUCLEOTIDE SEQUENCE [LARGE SCALE GENOMIC DNA]</scope>
    <source>
        <strain evidence="4">CGMCC 4.7237</strain>
    </source>
</reference>
<dbReference type="InterPro" id="IPR005297">
    <property type="entry name" value="Lipoprotein_repeat"/>
</dbReference>
<dbReference type="PROSITE" id="PS51257">
    <property type="entry name" value="PROKAR_LIPOPROTEIN"/>
    <property type="match status" value="1"/>
</dbReference>
<dbReference type="Proteomes" id="UP001595765">
    <property type="component" value="Unassembled WGS sequence"/>
</dbReference>
<evidence type="ECO:0000313" key="3">
    <source>
        <dbReference type="EMBL" id="MFC4035234.1"/>
    </source>
</evidence>
<feature type="compositionally biased region" description="Low complexity" evidence="1">
    <location>
        <begin position="30"/>
        <end position="45"/>
    </location>
</feature>
<keyword evidence="4" id="KW-1185">Reference proteome</keyword>
<name>A0ABV8HYA8_9ACTN</name>
<feature type="compositionally biased region" description="Low complexity" evidence="1">
    <location>
        <begin position="177"/>
        <end position="195"/>
    </location>
</feature>
<dbReference type="Pfam" id="PF03640">
    <property type="entry name" value="Lipoprotein_15"/>
    <property type="match status" value="2"/>
</dbReference>
<evidence type="ECO:0000313" key="4">
    <source>
        <dbReference type="Proteomes" id="UP001595765"/>
    </source>
</evidence>
<evidence type="ECO:0000256" key="2">
    <source>
        <dbReference type="SAM" id="SignalP"/>
    </source>
</evidence>
<dbReference type="PANTHER" id="PTHR39335">
    <property type="entry name" value="BLL4220 PROTEIN"/>
    <property type="match status" value="1"/>
</dbReference>
<proteinExistence type="predicted"/>
<dbReference type="EMBL" id="JBHSBB010000022">
    <property type="protein sequence ID" value="MFC4035234.1"/>
    <property type="molecule type" value="Genomic_DNA"/>
</dbReference>